<accession>A0A6N2LWS5</accession>
<evidence type="ECO:0000313" key="1">
    <source>
        <dbReference type="EMBL" id="VFU45902.1"/>
    </source>
</evidence>
<proteinExistence type="predicted"/>
<dbReference type="AlphaFoldDB" id="A0A6N2LWS5"/>
<reference evidence="1" key="1">
    <citation type="submission" date="2019-03" db="EMBL/GenBank/DDBJ databases">
        <authorList>
            <person name="Mank J."/>
            <person name="Almeida P."/>
        </authorList>
    </citation>
    <scope>NUCLEOTIDE SEQUENCE</scope>
    <source>
        <strain evidence="1">78183</strain>
    </source>
</reference>
<name>A0A6N2LWS5_SALVM</name>
<gene>
    <name evidence="1" type="ORF">SVIM_LOCUS289347</name>
</gene>
<protein>
    <submittedName>
        <fullName evidence="1">Uncharacterized protein</fullName>
    </submittedName>
</protein>
<sequence>MLCPVSFSTVSVCERPRVCCFRSIGVRFYLFFLLLVTRYLENLNGVFSVSALRFYTRKRATELWIL</sequence>
<organism evidence="1">
    <name type="scientific">Salix viminalis</name>
    <name type="common">Common osier</name>
    <name type="synonym">Basket willow</name>
    <dbReference type="NCBI Taxonomy" id="40686"/>
    <lineage>
        <taxon>Eukaryota</taxon>
        <taxon>Viridiplantae</taxon>
        <taxon>Streptophyta</taxon>
        <taxon>Embryophyta</taxon>
        <taxon>Tracheophyta</taxon>
        <taxon>Spermatophyta</taxon>
        <taxon>Magnoliopsida</taxon>
        <taxon>eudicotyledons</taxon>
        <taxon>Gunneridae</taxon>
        <taxon>Pentapetalae</taxon>
        <taxon>rosids</taxon>
        <taxon>fabids</taxon>
        <taxon>Malpighiales</taxon>
        <taxon>Salicaceae</taxon>
        <taxon>Saliceae</taxon>
        <taxon>Salix</taxon>
    </lineage>
</organism>
<dbReference type="EMBL" id="CAADRP010001630">
    <property type="protein sequence ID" value="VFU45902.1"/>
    <property type="molecule type" value="Genomic_DNA"/>
</dbReference>